<evidence type="ECO:0000256" key="1">
    <source>
        <dbReference type="ARBA" id="ARBA00022694"/>
    </source>
</evidence>
<gene>
    <name evidence="2" type="ORF">NTE_01760</name>
</gene>
<dbReference type="Gene3D" id="3.30.70.3250">
    <property type="entry name" value="Ribonuclease P, Pop5 subunit"/>
    <property type="match status" value="1"/>
</dbReference>
<dbReference type="KEGG" id="nev:NTE_01760"/>
<dbReference type="Proteomes" id="UP000028194">
    <property type="component" value="Chromosome"/>
</dbReference>
<proteinExistence type="predicted"/>
<dbReference type="InterPro" id="IPR038085">
    <property type="entry name" value="Rnp2-like_sf"/>
</dbReference>
<dbReference type="GO" id="GO:0008033">
    <property type="term" value="P:tRNA processing"/>
    <property type="evidence" value="ECO:0007669"/>
    <property type="project" value="UniProtKB-KW"/>
</dbReference>
<organism evidence="2 3">
    <name type="scientific">Candidatus Nitrososphaera evergladensis SR1</name>
    <dbReference type="NCBI Taxonomy" id="1459636"/>
    <lineage>
        <taxon>Archaea</taxon>
        <taxon>Nitrososphaerota</taxon>
        <taxon>Nitrososphaeria</taxon>
        <taxon>Nitrososphaerales</taxon>
        <taxon>Nitrososphaeraceae</taxon>
        <taxon>Nitrososphaera</taxon>
    </lineage>
</organism>
<dbReference type="GO" id="GO:1902555">
    <property type="term" value="C:endoribonuclease complex"/>
    <property type="evidence" value="ECO:0007669"/>
    <property type="project" value="UniProtKB-ARBA"/>
</dbReference>
<dbReference type="HOGENOM" id="CLU_2534505_0_0_2"/>
<keyword evidence="1" id="KW-0819">tRNA processing</keyword>
<evidence type="ECO:0000313" key="2">
    <source>
        <dbReference type="EMBL" id="AIF83821.1"/>
    </source>
</evidence>
<dbReference type="SUPFAM" id="SSF160350">
    <property type="entry name" value="Rnp2-like"/>
    <property type="match status" value="1"/>
</dbReference>
<accession>A0A075MQL1</accession>
<name>A0A075MQL1_9ARCH</name>
<keyword evidence="3" id="KW-1185">Reference proteome</keyword>
<dbReference type="STRING" id="1459636.NTE_01760"/>
<reference evidence="2 3" key="1">
    <citation type="journal article" date="2014" name="PLoS ONE">
        <title>Genome Sequence of Candidatus Nitrososphaera evergladensis from Group I.1b Enriched from Everglades Soil Reveals Novel Genomic Features of the Ammonia-Oxidizing Archaea.</title>
        <authorList>
            <person name="Zhalnina K.V."/>
            <person name="Dias R."/>
            <person name="Leonard M.T."/>
            <person name="Dorr de Quadros P."/>
            <person name="Camargo F.A."/>
            <person name="Drew J.C."/>
            <person name="Farmerie W.G."/>
            <person name="Daroub S.H."/>
            <person name="Triplett E.W."/>
        </authorList>
    </citation>
    <scope>NUCLEOTIDE SEQUENCE [LARGE SCALE GENOMIC DNA]</scope>
    <source>
        <strain evidence="2 3">SR1</strain>
    </source>
</reference>
<sequence length="83" mass="9209">MCETMTGVNALAAIQKRHAELFGSIALERAALRLIKDENRVAIMRCSLAEVERVLATIALCDPPIVTLDMSSSTKRLKRRLQV</sequence>
<protein>
    <submittedName>
        <fullName evidence="2">Uncharacterized protein</fullName>
    </submittedName>
</protein>
<dbReference type="EMBL" id="CP007174">
    <property type="protein sequence ID" value="AIF83821.1"/>
    <property type="molecule type" value="Genomic_DNA"/>
</dbReference>
<dbReference type="eggNOG" id="arCOG01365">
    <property type="taxonomic scope" value="Archaea"/>
</dbReference>
<dbReference type="GO" id="GO:1990904">
    <property type="term" value="C:ribonucleoprotein complex"/>
    <property type="evidence" value="ECO:0007669"/>
    <property type="project" value="UniProtKB-ARBA"/>
</dbReference>
<evidence type="ECO:0000313" key="3">
    <source>
        <dbReference type="Proteomes" id="UP000028194"/>
    </source>
</evidence>
<dbReference type="AlphaFoldDB" id="A0A075MQL1"/>